<sequence>MQLKSALCLIAISGITLPASAARLARNRYTQSRTEVKEATIGCLVFLWEENADKVKEYIQQQEINAPGYVAFQHGRKTIEANLNPYCEKERFVNHLGPSFGFHVRRIFESKQGKSAVSMWMTEVSDST</sequence>
<evidence type="ECO:0000256" key="1">
    <source>
        <dbReference type="SAM" id="SignalP"/>
    </source>
</evidence>
<dbReference type="AlphaFoldDB" id="A0AA97P799"/>
<evidence type="ECO:0000313" key="2">
    <source>
        <dbReference type="EMBL" id="ELQ43356.1"/>
    </source>
</evidence>
<gene>
    <name evidence="2" type="ORF">OOU_Y34scaffold00157g2</name>
</gene>
<feature type="chain" id="PRO_5041707789" evidence="1">
    <location>
        <begin position="22"/>
        <end position="128"/>
    </location>
</feature>
<dbReference type="Proteomes" id="UP000011086">
    <property type="component" value="Unassembled WGS sequence"/>
</dbReference>
<feature type="signal peptide" evidence="1">
    <location>
        <begin position="1"/>
        <end position="21"/>
    </location>
</feature>
<keyword evidence="1" id="KW-0732">Signal</keyword>
<dbReference type="EMBL" id="JH793039">
    <property type="protein sequence ID" value="ELQ43356.1"/>
    <property type="molecule type" value="Genomic_DNA"/>
</dbReference>
<organism evidence="2">
    <name type="scientific">Pyricularia oryzae (strain Y34)</name>
    <name type="common">Rice blast fungus</name>
    <name type="synonym">Magnaporthe oryzae</name>
    <dbReference type="NCBI Taxonomy" id="1143189"/>
    <lineage>
        <taxon>Eukaryota</taxon>
        <taxon>Fungi</taxon>
        <taxon>Dikarya</taxon>
        <taxon>Ascomycota</taxon>
        <taxon>Pezizomycotina</taxon>
        <taxon>Sordariomycetes</taxon>
        <taxon>Sordariomycetidae</taxon>
        <taxon>Magnaporthales</taxon>
        <taxon>Pyriculariaceae</taxon>
        <taxon>Pyricularia</taxon>
    </lineage>
</organism>
<accession>A0AA97P799</accession>
<reference evidence="2" key="1">
    <citation type="journal article" date="2012" name="PLoS Genet.">
        <title>Comparative analysis of the genomes of two field isolates of the rice blast fungus Magnaporthe oryzae.</title>
        <authorList>
            <person name="Xue M."/>
            <person name="Yang J."/>
            <person name="Li Z."/>
            <person name="Hu S."/>
            <person name="Yao N."/>
            <person name="Dean R.A."/>
            <person name="Zhao W."/>
            <person name="Shen M."/>
            <person name="Zhang H."/>
            <person name="Li C."/>
            <person name="Liu L."/>
            <person name="Cao L."/>
            <person name="Xu X."/>
            <person name="Xing Y."/>
            <person name="Hsiang T."/>
            <person name="Zhang Z."/>
            <person name="Xu J.R."/>
            <person name="Peng Y.L."/>
        </authorList>
    </citation>
    <scope>NUCLEOTIDE SEQUENCE</scope>
    <source>
        <strain evidence="2">Y34</strain>
    </source>
</reference>
<name>A0AA97P799_PYRO3</name>
<proteinExistence type="predicted"/>
<protein>
    <submittedName>
        <fullName evidence="2">Uncharacterized protein</fullName>
    </submittedName>
</protein>